<comment type="caution">
    <text evidence="1">The sequence shown here is derived from an EMBL/GenBank/DDBJ whole genome shotgun (WGS) entry which is preliminary data.</text>
</comment>
<name>A0AAE0CTG8_9ROSI</name>
<reference evidence="1" key="1">
    <citation type="journal article" date="2023" name="Plant J.">
        <title>Genome sequences and population genomics provide insights into the demographic history, inbreeding, and mutation load of two 'living fossil' tree species of Dipteronia.</title>
        <authorList>
            <person name="Feng Y."/>
            <person name="Comes H.P."/>
            <person name="Chen J."/>
            <person name="Zhu S."/>
            <person name="Lu R."/>
            <person name="Zhang X."/>
            <person name="Li P."/>
            <person name="Qiu J."/>
            <person name="Olsen K.M."/>
            <person name="Qiu Y."/>
        </authorList>
    </citation>
    <scope>NUCLEOTIDE SEQUENCE</scope>
    <source>
        <strain evidence="1">KIB01</strain>
    </source>
</reference>
<accession>A0AAE0CTG8</accession>
<dbReference type="EMBL" id="JANJYI010000001">
    <property type="protein sequence ID" value="KAK2662831.1"/>
    <property type="molecule type" value="Genomic_DNA"/>
</dbReference>
<gene>
    <name evidence="1" type="ORF">Ddye_001405</name>
</gene>
<organism evidence="1 2">
    <name type="scientific">Dipteronia dyeriana</name>
    <dbReference type="NCBI Taxonomy" id="168575"/>
    <lineage>
        <taxon>Eukaryota</taxon>
        <taxon>Viridiplantae</taxon>
        <taxon>Streptophyta</taxon>
        <taxon>Embryophyta</taxon>
        <taxon>Tracheophyta</taxon>
        <taxon>Spermatophyta</taxon>
        <taxon>Magnoliopsida</taxon>
        <taxon>eudicotyledons</taxon>
        <taxon>Gunneridae</taxon>
        <taxon>Pentapetalae</taxon>
        <taxon>rosids</taxon>
        <taxon>malvids</taxon>
        <taxon>Sapindales</taxon>
        <taxon>Sapindaceae</taxon>
        <taxon>Hippocastanoideae</taxon>
        <taxon>Acereae</taxon>
        <taxon>Dipteronia</taxon>
    </lineage>
</organism>
<proteinExistence type="predicted"/>
<evidence type="ECO:0000313" key="2">
    <source>
        <dbReference type="Proteomes" id="UP001280121"/>
    </source>
</evidence>
<dbReference type="AlphaFoldDB" id="A0AAE0CTG8"/>
<evidence type="ECO:0000313" key="1">
    <source>
        <dbReference type="EMBL" id="KAK2662831.1"/>
    </source>
</evidence>
<protein>
    <submittedName>
        <fullName evidence="1">Uncharacterized protein</fullName>
    </submittedName>
</protein>
<dbReference type="Proteomes" id="UP001280121">
    <property type="component" value="Unassembled WGS sequence"/>
</dbReference>
<keyword evidence="2" id="KW-1185">Reference proteome</keyword>
<sequence>MVCLQSPIDGFYKINTYASLDEGNQVVGEFGGPKSSWSGLTPAVIKPYALGVVNLIKSRGPNAADIVIVIDDLAAGSVVHVSRKEG</sequence>